<organism evidence="1 2">
    <name type="scientific">Hymenobacter glacieicola</name>
    <dbReference type="NCBI Taxonomy" id="1562124"/>
    <lineage>
        <taxon>Bacteria</taxon>
        <taxon>Pseudomonadati</taxon>
        <taxon>Bacteroidota</taxon>
        <taxon>Cytophagia</taxon>
        <taxon>Cytophagales</taxon>
        <taxon>Hymenobacteraceae</taxon>
        <taxon>Hymenobacter</taxon>
    </lineage>
</organism>
<dbReference type="Proteomes" id="UP000601361">
    <property type="component" value="Unassembled WGS sequence"/>
</dbReference>
<proteinExistence type="predicted"/>
<reference evidence="2" key="1">
    <citation type="journal article" date="2019" name="Int. J. Syst. Evol. Microbiol.">
        <title>The Global Catalogue of Microorganisms (GCM) 10K type strain sequencing project: providing services to taxonomists for standard genome sequencing and annotation.</title>
        <authorList>
            <consortium name="The Broad Institute Genomics Platform"/>
            <consortium name="The Broad Institute Genome Sequencing Center for Infectious Disease"/>
            <person name="Wu L."/>
            <person name="Ma J."/>
        </authorList>
    </citation>
    <scope>NUCLEOTIDE SEQUENCE [LARGE SCALE GENOMIC DNA]</scope>
    <source>
        <strain evidence="2">CGMCC 1.12990</strain>
    </source>
</reference>
<dbReference type="EMBL" id="BMGS01000016">
    <property type="protein sequence ID" value="GGG61375.1"/>
    <property type="molecule type" value="Genomic_DNA"/>
</dbReference>
<gene>
    <name evidence="1" type="ORF">GCM10011378_41770</name>
</gene>
<sequence length="110" mass="11922">MAKTKKAAPDKLAESIDAVLDEQVLEANAPVQPQVAQGIPVEQPVVAVVKPDTYRVNFSKQNVLRGVRRQNLHYGGGGEPRYDVVLGVSMGEDTEGFVIPSVPARLIEQE</sequence>
<evidence type="ECO:0000313" key="2">
    <source>
        <dbReference type="Proteomes" id="UP000601361"/>
    </source>
</evidence>
<accession>A0ABQ1X7E9</accession>
<keyword evidence="2" id="KW-1185">Reference proteome</keyword>
<dbReference type="RefSeq" id="WP_188559803.1">
    <property type="nucleotide sequence ID" value="NZ_BMGS01000016.1"/>
</dbReference>
<comment type="caution">
    <text evidence="1">The sequence shown here is derived from an EMBL/GenBank/DDBJ whole genome shotgun (WGS) entry which is preliminary data.</text>
</comment>
<protein>
    <submittedName>
        <fullName evidence="1">Uncharacterized protein</fullName>
    </submittedName>
</protein>
<name>A0ABQ1X7E9_9BACT</name>
<evidence type="ECO:0000313" key="1">
    <source>
        <dbReference type="EMBL" id="GGG61375.1"/>
    </source>
</evidence>